<proteinExistence type="predicted"/>
<dbReference type="EMBL" id="JBIAPI010000001">
    <property type="protein sequence ID" value="MFF3221919.1"/>
    <property type="molecule type" value="Genomic_DNA"/>
</dbReference>
<dbReference type="CDD" id="cd06260">
    <property type="entry name" value="DUF820-like"/>
    <property type="match status" value="1"/>
</dbReference>
<dbReference type="Proteomes" id="UP001601948">
    <property type="component" value="Unassembled WGS sequence"/>
</dbReference>
<protein>
    <submittedName>
        <fullName evidence="2">Uma2 family endonuclease</fullName>
    </submittedName>
</protein>
<keyword evidence="3" id="KW-1185">Reference proteome</keyword>
<dbReference type="InterPro" id="IPR008538">
    <property type="entry name" value="Uma2"/>
</dbReference>
<evidence type="ECO:0000313" key="2">
    <source>
        <dbReference type="EMBL" id="MFF3221919.1"/>
    </source>
</evidence>
<sequence length="192" mass="21120">MAVRAPLMSSEEFEELARAAARIAEGLRLEFVEGKLGVKPPPDGNHSCVMQWLIRLCLRHRPELWLSSSRGLAVGDDRTGRARPDGTLAAADAFVGKGEWANADPVLMVVDVTSHDEDTNRRHRTDRFHAYAATGIPVYLLIDRDARDVAAYSEPSAGRYTNVSTVAFGAELPLPKPVDITLDTEPLEQWVS</sequence>
<evidence type="ECO:0000313" key="3">
    <source>
        <dbReference type="Proteomes" id="UP001601948"/>
    </source>
</evidence>
<dbReference type="SUPFAM" id="SSF52980">
    <property type="entry name" value="Restriction endonuclease-like"/>
    <property type="match status" value="1"/>
</dbReference>
<keyword evidence="2" id="KW-0540">Nuclease</keyword>
<dbReference type="Gene3D" id="3.90.1570.10">
    <property type="entry name" value="tt1808, chain A"/>
    <property type="match status" value="1"/>
</dbReference>
<dbReference type="RefSeq" id="WP_387713395.1">
    <property type="nucleotide sequence ID" value="NZ_JBIAPI010000001.1"/>
</dbReference>
<feature type="domain" description="Putative restriction endonuclease" evidence="1">
    <location>
        <begin position="11"/>
        <end position="182"/>
    </location>
</feature>
<organism evidence="2 3">
    <name type="scientific">Nocardia suismassiliense</name>
    <dbReference type="NCBI Taxonomy" id="2077092"/>
    <lineage>
        <taxon>Bacteria</taxon>
        <taxon>Bacillati</taxon>
        <taxon>Actinomycetota</taxon>
        <taxon>Actinomycetes</taxon>
        <taxon>Mycobacteriales</taxon>
        <taxon>Nocardiaceae</taxon>
        <taxon>Nocardia</taxon>
    </lineage>
</organism>
<keyword evidence="2" id="KW-0378">Hydrolase</keyword>
<evidence type="ECO:0000259" key="1">
    <source>
        <dbReference type="Pfam" id="PF05685"/>
    </source>
</evidence>
<dbReference type="InterPro" id="IPR012296">
    <property type="entry name" value="Nuclease_put_TT1808"/>
</dbReference>
<accession>A0ABW6QLD3</accession>
<comment type="caution">
    <text evidence="2">The sequence shown here is derived from an EMBL/GenBank/DDBJ whole genome shotgun (WGS) entry which is preliminary data.</text>
</comment>
<dbReference type="InterPro" id="IPR011335">
    <property type="entry name" value="Restrct_endonuc-II-like"/>
</dbReference>
<gene>
    <name evidence="2" type="ORF">ACFYV7_03910</name>
</gene>
<dbReference type="GO" id="GO:0004519">
    <property type="term" value="F:endonuclease activity"/>
    <property type="evidence" value="ECO:0007669"/>
    <property type="project" value="UniProtKB-KW"/>
</dbReference>
<reference evidence="2 3" key="1">
    <citation type="submission" date="2024-10" db="EMBL/GenBank/DDBJ databases">
        <title>The Natural Products Discovery Center: Release of the First 8490 Sequenced Strains for Exploring Actinobacteria Biosynthetic Diversity.</title>
        <authorList>
            <person name="Kalkreuter E."/>
            <person name="Kautsar S.A."/>
            <person name="Yang D."/>
            <person name="Bader C.D."/>
            <person name="Teijaro C.N."/>
            <person name="Fluegel L."/>
            <person name="Davis C.M."/>
            <person name="Simpson J.R."/>
            <person name="Lauterbach L."/>
            <person name="Steele A.D."/>
            <person name="Gui C."/>
            <person name="Meng S."/>
            <person name="Li G."/>
            <person name="Viehrig K."/>
            <person name="Ye F."/>
            <person name="Su P."/>
            <person name="Kiefer A.F."/>
            <person name="Nichols A."/>
            <person name="Cepeda A.J."/>
            <person name="Yan W."/>
            <person name="Fan B."/>
            <person name="Jiang Y."/>
            <person name="Adhikari A."/>
            <person name="Zheng C.-J."/>
            <person name="Schuster L."/>
            <person name="Cowan T.M."/>
            <person name="Smanski M.J."/>
            <person name="Chevrette M.G."/>
            <person name="De Carvalho L.P.S."/>
            <person name="Shen B."/>
        </authorList>
    </citation>
    <scope>NUCLEOTIDE SEQUENCE [LARGE SCALE GENOMIC DNA]</scope>
    <source>
        <strain evidence="2 3">NPDC003040</strain>
    </source>
</reference>
<keyword evidence="2" id="KW-0255">Endonuclease</keyword>
<dbReference type="PANTHER" id="PTHR35400">
    <property type="entry name" value="SLR1083 PROTEIN"/>
    <property type="match status" value="1"/>
</dbReference>
<name>A0ABW6QLD3_9NOCA</name>
<dbReference type="PANTHER" id="PTHR35400:SF3">
    <property type="entry name" value="SLL1072 PROTEIN"/>
    <property type="match status" value="1"/>
</dbReference>
<dbReference type="Pfam" id="PF05685">
    <property type="entry name" value="Uma2"/>
    <property type="match status" value="1"/>
</dbReference>